<evidence type="ECO:0008006" key="3">
    <source>
        <dbReference type="Google" id="ProtNLM"/>
    </source>
</evidence>
<organism evidence="1 2">
    <name type="scientific">Algoriphagus lacus</name>
    <dbReference type="NCBI Taxonomy" id="2056311"/>
    <lineage>
        <taxon>Bacteria</taxon>
        <taxon>Pseudomonadati</taxon>
        <taxon>Bacteroidota</taxon>
        <taxon>Cytophagia</taxon>
        <taxon>Cytophagales</taxon>
        <taxon>Cyclobacteriaceae</taxon>
        <taxon>Algoriphagus</taxon>
    </lineage>
</organism>
<dbReference type="InterPro" id="IPR011990">
    <property type="entry name" value="TPR-like_helical_dom_sf"/>
</dbReference>
<proteinExistence type="predicted"/>
<protein>
    <recommendedName>
        <fullName evidence="3">Tetratricopeptide repeat protein</fullName>
    </recommendedName>
</protein>
<dbReference type="EMBL" id="QXML01000009">
    <property type="protein sequence ID" value="RIW13429.1"/>
    <property type="molecule type" value="Genomic_DNA"/>
</dbReference>
<gene>
    <name evidence="1" type="ORF">D0X99_16800</name>
</gene>
<evidence type="ECO:0000313" key="2">
    <source>
        <dbReference type="Proteomes" id="UP000283522"/>
    </source>
</evidence>
<name>A0A418PNK2_9BACT</name>
<reference evidence="1 2" key="1">
    <citation type="submission" date="2018-09" db="EMBL/GenBank/DDBJ databases">
        <authorList>
            <person name="Wang X."/>
            <person name="Du Z."/>
        </authorList>
    </citation>
    <scope>NUCLEOTIDE SEQUENCE [LARGE SCALE GENOMIC DNA]</scope>
    <source>
        <strain evidence="1 2">N3</strain>
    </source>
</reference>
<dbReference type="RefSeq" id="WP_119479015.1">
    <property type="nucleotide sequence ID" value="NZ_QXML01000009.1"/>
</dbReference>
<keyword evidence="2" id="KW-1185">Reference proteome</keyword>
<comment type="caution">
    <text evidence="1">The sequence shown here is derived from an EMBL/GenBank/DDBJ whole genome shotgun (WGS) entry which is preliminary data.</text>
</comment>
<dbReference type="OrthoDB" id="623514at2"/>
<evidence type="ECO:0000313" key="1">
    <source>
        <dbReference type="EMBL" id="RIW13429.1"/>
    </source>
</evidence>
<sequence length="521" mass="58327">MKQVIRIAFWSLICFALIFPSTGFSQNLTKGGFSMGSYEILNAKGKALMKNLRAVELLNEGKHIIGVKEDFSFELFDVQTGEKIAQEGGLKAPLFLCQGNPFLILIQDSNYYVFDFNLKKITENGYREIKDPQGKRTSLLVKDENSNWGIINLDGTEQIPPQYLSLDYGGGELNGILYPVAHLFRATAKNSESFYINLSNEVDIAATANSCCYSMGEQQVVGKRLMLLEHSEKIRGIEKTLLGTTYNSTNRENNNPAEAFKWLYQGWQEAPESQYALVKLTEFLRSNPEFLQAQEGLNLSSLYRLAGKQSPSYILELAEYFRWENQPDSAKFYYEEVVKITSETNYSRVGAHIELAKIAFREGNKTLAAQHLNAAKKAASANQSPLPEYKLEELSTMNLPTNLKYGQVILYKGEKFMVLHGTPKGVELSNGTYLPLTETDFKVLNESADQFMTSCYACAGSGKVTKTFKMTPITVYSKPELVSGSKVSGDYIKTTSYTTPSSYEGQETCSVCYGKKVVLKK</sequence>
<dbReference type="AlphaFoldDB" id="A0A418PNK2"/>
<accession>A0A418PNK2</accession>
<dbReference type="Gene3D" id="1.25.40.10">
    <property type="entry name" value="Tetratricopeptide repeat domain"/>
    <property type="match status" value="1"/>
</dbReference>
<dbReference type="Proteomes" id="UP000283522">
    <property type="component" value="Unassembled WGS sequence"/>
</dbReference>